<name>A0ABY7SUX1_9RHOB</name>
<keyword evidence="2" id="KW-0808">Transferase</keyword>
<protein>
    <submittedName>
        <fullName evidence="5">Glycosyltransferase family 61 protein</fullName>
    </submittedName>
</protein>
<accession>A0ABY7SUX1</accession>
<feature type="domain" description="Glycosyltransferase 61 catalytic" evidence="4">
    <location>
        <begin position="162"/>
        <end position="375"/>
    </location>
</feature>
<keyword evidence="3" id="KW-0325">Glycoprotein</keyword>
<dbReference type="RefSeq" id="WP_272858706.1">
    <property type="nucleotide sequence ID" value="NZ_CP067134.1"/>
</dbReference>
<organism evidence="5 6">
    <name type="scientific">Paracoccus stylophorae</name>
    <dbReference type="NCBI Taxonomy" id="659350"/>
    <lineage>
        <taxon>Bacteria</taxon>
        <taxon>Pseudomonadati</taxon>
        <taxon>Pseudomonadota</taxon>
        <taxon>Alphaproteobacteria</taxon>
        <taxon>Rhodobacterales</taxon>
        <taxon>Paracoccaceae</taxon>
        <taxon>Paracoccus</taxon>
    </lineage>
</organism>
<evidence type="ECO:0000256" key="3">
    <source>
        <dbReference type="ARBA" id="ARBA00023180"/>
    </source>
</evidence>
<keyword evidence="1" id="KW-0328">Glycosyltransferase</keyword>
<dbReference type="Proteomes" id="UP001218412">
    <property type="component" value="Chromosome"/>
</dbReference>
<reference evidence="5 6" key="1">
    <citation type="submission" date="2021-01" db="EMBL/GenBank/DDBJ databases">
        <title>Biogeographic distribution of Paracoccus.</title>
        <authorList>
            <person name="Hollensteiner J."/>
            <person name="Leineberger J."/>
            <person name="Brinkhoff T."/>
            <person name="Daniel R."/>
        </authorList>
    </citation>
    <scope>NUCLEOTIDE SEQUENCE [LARGE SCALE GENOMIC DNA]</scope>
    <source>
        <strain evidence="5 6">LMG25392</strain>
    </source>
</reference>
<proteinExistence type="predicted"/>
<evidence type="ECO:0000313" key="5">
    <source>
        <dbReference type="EMBL" id="WCR10639.1"/>
    </source>
</evidence>
<keyword evidence="6" id="KW-1185">Reference proteome</keyword>
<evidence type="ECO:0000259" key="4">
    <source>
        <dbReference type="Pfam" id="PF04577"/>
    </source>
</evidence>
<dbReference type="InterPro" id="IPR049625">
    <property type="entry name" value="Glyco_transf_61_cat"/>
</dbReference>
<sequence>MGKGSRWRASPEDYFFVIGRDSGLSVEQRPDWILKKVPGATVRQYARSDHANIQQVLLKNIEPRWTRITPAIFEINSVPIRARNVVFRGGSAEVGGKCLLNGAAGDRVYSRFLKNNRGMENFRRSNEFFEASRAETTIDLPQEGPFPDGMNVGVECRNRRNFYHFITESLSQLVHFRDRSIDSITFHCRNNDPSGFAERYIRALFPDLAGKIAFTDRRARYDDVLIPFNFRHMIYSNGDPLVTEPLAETGKDVSWQQIGAHVRRRKFAFKNSYDVSLRLLREHAHSLMDPKLVAQMPKKIWVSRDNRHQNVNSRAMHGEEELVRELKRQGFEQMFFEHMTPLEQIAAVSAAEVIGAVHGAFFGHMCFAQPHAHVIEVGSVQTQLHRWGDFLGNAHVAGCSYSKVYADVASDTPDQIPAISEGLYGVAVGPDAIDLICQLSERQPA</sequence>
<dbReference type="Pfam" id="PF04577">
    <property type="entry name" value="Glyco_transf_61"/>
    <property type="match status" value="1"/>
</dbReference>
<dbReference type="EMBL" id="CP067134">
    <property type="protein sequence ID" value="WCR10639.1"/>
    <property type="molecule type" value="Genomic_DNA"/>
</dbReference>
<evidence type="ECO:0000256" key="1">
    <source>
        <dbReference type="ARBA" id="ARBA00022676"/>
    </source>
</evidence>
<evidence type="ECO:0000256" key="2">
    <source>
        <dbReference type="ARBA" id="ARBA00022679"/>
    </source>
</evidence>
<dbReference type="PANTHER" id="PTHR20961:SF124">
    <property type="entry name" value="GLYCOSYLTRANSFERASE"/>
    <property type="match status" value="1"/>
</dbReference>
<dbReference type="InterPro" id="IPR007657">
    <property type="entry name" value="Glycosyltransferase_61"/>
</dbReference>
<dbReference type="PANTHER" id="PTHR20961">
    <property type="entry name" value="GLYCOSYLTRANSFERASE"/>
    <property type="match status" value="1"/>
</dbReference>
<gene>
    <name evidence="5" type="ORF">JHW45_16605</name>
</gene>
<evidence type="ECO:0000313" key="6">
    <source>
        <dbReference type="Proteomes" id="UP001218412"/>
    </source>
</evidence>